<comment type="caution">
    <text evidence="1">The sequence shown here is derived from an EMBL/GenBank/DDBJ whole genome shotgun (WGS) entry which is preliminary data.</text>
</comment>
<evidence type="ECO:0000313" key="1">
    <source>
        <dbReference type="EMBL" id="MCI0183090.1"/>
    </source>
</evidence>
<reference evidence="1" key="1">
    <citation type="submission" date="2022-03" db="EMBL/GenBank/DDBJ databases">
        <title>Draft Genome Sequence of Firmicute Strain S0AB, a Heterotrophic Iron/Sulfur-Oxidizing Extreme Acidophile.</title>
        <authorList>
            <person name="Vergara E."/>
            <person name="Pakostova E."/>
            <person name="Johnson D.B."/>
            <person name="Holmes D.S."/>
        </authorList>
    </citation>
    <scope>NUCLEOTIDE SEQUENCE</scope>
    <source>
        <strain evidence="1">S0AB</strain>
    </source>
</reference>
<dbReference type="Proteomes" id="UP001139263">
    <property type="component" value="Unassembled WGS sequence"/>
</dbReference>
<dbReference type="SUPFAM" id="SSF82784">
    <property type="entry name" value="OsmC-like"/>
    <property type="match status" value="1"/>
</dbReference>
<dbReference type="InterPro" id="IPR015946">
    <property type="entry name" value="KH_dom-like_a/b"/>
</dbReference>
<dbReference type="AlphaFoldDB" id="A0A9X1V8B7"/>
<dbReference type="Gene3D" id="3.30.300.20">
    <property type="match status" value="1"/>
</dbReference>
<evidence type="ECO:0000313" key="2">
    <source>
        <dbReference type="Proteomes" id="UP001139263"/>
    </source>
</evidence>
<keyword evidence="2" id="KW-1185">Reference proteome</keyword>
<gene>
    <name evidence="1" type="primary">yhfA</name>
    <name evidence="1" type="ORF">MM817_01360</name>
</gene>
<dbReference type="PANTHER" id="PTHR34352:SF1">
    <property type="entry name" value="PROTEIN YHFA"/>
    <property type="match status" value="1"/>
</dbReference>
<dbReference type="Pfam" id="PF02566">
    <property type="entry name" value="OsmC"/>
    <property type="match status" value="1"/>
</dbReference>
<dbReference type="InterPro" id="IPR036102">
    <property type="entry name" value="OsmC/Ohrsf"/>
</dbReference>
<dbReference type="EMBL" id="JALBUF010000003">
    <property type="protein sequence ID" value="MCI0183090.1"/>
    <property type="molecule type" value="Genomic_DNA"/>
</dbReference>
<organism evidence="1 2">
    <name type="scientific">Sulfoacidibacillus ferrooxidans</name>
    <dbReference type="NCBI Taxonomy" id="2005001"/>
    <lineage>
        <taxon>Bacteria</taxon>
        <taxon>Bacillati</taxon>
        <taxon>Bacillota</taxon>
        <taxon>Bacilli</taxon>
        <taxon>Bacillales</taxon>
        <taxon>Alicyclobacillaceae</taxon>
        <taxon>Sulfoacidibacillus</taxon>
    </lineage>
</organism>
<proteinExistence type="predicted"/>
<dbReference type="RefSeq" id="WP_241712896.1">
    <property type="nucleotide sequence ID" value="NZ_JALBUF010000003.1"/>
</dbReference>
<dbReference type="Gene3D" id="2.20.25.10">
    <property type="match status" value="1"/>
</dbReference>
<accession>A0A9X1V8B7</accession>
<name>A0A9X1V8B7_9BACL</name>
<dbReference type="PANTHER" id="PTHR34352">
    <property type="entry name" value="PROTEIN YHFA"/>
    <property type="match status" value="1"/>
</dbReference>
<protein>
    <submittedName>
        <fullName evidence="1">Protein YhfA</fullName>
    </submittedName>
</protein>
<sequence length="141" mass="15752">MKARVSWKEKRRFEAVSDSNHMVTIDAKKEAGGEDQGPRPMELLLMGLGGCTGIDVTMILERMRIAYDRVDVLLDADRAKEIPEKFTKIRMTYEVDAPNAPVEKVVRAVKLSQEKYCSASHSLSAPLEAILILNGTTYPVE</sequence>
<dbReference type="InterPro" id="IPR003718">
    <property type="entry name" value="OsmC/Ohr_fam"/>
</dbReference>